<organism evidence="1 2">
    <name type="scientific">Flexivirga caeni</name>
    <dbReference type="NCBI Taxonomy" id="2294115"/>
    <lineage>
        <taxon>Bacteria</taxon>
        <taxon>Bacillati</taxon>
        <taxon>Actinomycetota</taxon>
        <taxon>Actinomycetes</taxon>
        <taxon>Micrococcales</taxon>
        <taxon>Dermacoccaceae</taxon>
        <taxon>Flexivirga</taxon>
    </lineage>
</organism>
<evidence type="ECO:0000313" key="1">
    <source>
        <dbReference type="EMBL" id="RNI24275.1"/>
    </source>
</evidence>
<dbReference type="EMBL" id="RJJQ01000003">
    <property type="protein sequence ID" value="RNI24275.1"/>
    <property type="molecule type" value="Genomic_DNA"/>
</dbReference>
<reference evidence="1 2" key="1">
    <citation type="submission" date="2018-11" db="EMBL/GenBank/DDBJ databases">
        <title>Draft genome of Simplicispira Flexivirga sp. BO-16.</title>
        <authorList>
            <person name="Im W.T."/>
        </authorList>
    </citation>
    <scope>NUCLEOTIDE SEQUENCE [LARGE SCALE GENOMIC DNA]</scope>
    <source>
        <strain evidence="1 2">BO-16</strain>
    </source>
</reference>
<comment type="caution">
    <text evidence="1">The sequence shown here is derived from an EMBL/GenBank/DDBJ whole genome shotgun (WGS) entry which is preliminary data.</text>
</comment>
<name>A0A3M9MGF8_9MICO</name>
<proteinExistence type="predicted"/>
<dbReference type="AlphaFoldDB" id="A0A3M9MGF8"/>
<accession>A0A3M9MGF8</accession>
<sequence>MCHDGCKLGSLTHTGGLAIDPPWEFPVPPESQAVSCVHVVTEGRAILWAARQSTPAGAEDWTFHCGAARHTTGDTRRVHVAHLMRAAPSLRDIRDLPLDHEAWRADPDSAWEVAALDKAG</sequence>
<dbReference type="Proteomes" id="UP000271678">
    <property type="component" value="Unassembled WGS sequence"/>
</dbReference>
<gene>
    <name evidence="1" type="ORF">EFY87_04715</name>
</gene>
<keyword evidence="2" id="KW-1185">Reference proteome</keyword>
<protein>
    <submittedName>
        <fullName evidence="1">Uncharacterized protein</fullName>
    </submittedName>
</protein>
<evidence type="ECO:0000313" key="2">
    <source>
        <dbReference type="Proteomes" id="UP000271678"/>
    </source>
</evidence>